<dbReference type="InterPro" id="IPR013320">
    <property type="entry name" value="ConA-like_dom_sf"/>
</dbReference>
<reference evidence="1" key="1">
    <citation type="journal article" date="2015" name="Nature">
        <title>Complex archaea that bridge the gap between prokaryotes and eukaryotes.</title>
        <authorList>
            <person name="Spang A."/>
            <person name="Saw J.H."/>
            <person name="Jorgensen S.L."/>
            <person name="Zaremba-Niedzwiedzka K."/>
            <person name="Martijn J."/>
            <person name="Lind A.E."/>
            <person name="van Eijk R."/>
            <person name="Schleper C."/>
            <person name="Guy L."/>
            <person name="Ettema T.J."/>
        </authorList>
    </citation>
    <scope>NUCLEOTIDE SEQUENCE</scope>
</reference>
<evidence type="ECO:0000313" key="1">
    <source>
        <dbReference type="EMBL" id="KKN16008.1"/>
    </source>
</evidence>
<dbReference type="SUPFAM" id="SSF49899">
    <property type="entry name" value="Concanavalin A-like lectins/glucanases"/>
    <property type="match status" value="1"/>
</dbReference>
<sequence length="409" mass="43659">VAYAWQSHLDTTLAGNTSDLMAIWSLSSSADATGTNPLIESGTVAYGEAVFSDGGSPETDAYWFIHNAGNTLKQGTGPFSYSIWAKSTSATNPSAVEVVFSSFATPDEVRLEFTTDGYIRATLTDDSEVSKDQVTGTVDVYDGEWHHHEVQRTGDRMSVFTDGSSVGVAAVSSAGGAIDPDSANVGAFRGAENFIGKVDEAWITDAAHDPEFLQYIYRRGQQGLDTALVKIRGLAKSDTTYRTRVCSTVTAVTPCVTDSTWIAFESAFLDTAENQPIVLFTTGIQPQDVLLDSIPTGRVNYPIGHVLFGDRGWGSTIPTIDKVIFTNYGAAAVTYELRIYHGIQLPLVYGEDYEVRCAGYIASGGNPIVCDYGPNGLSLEAESYVAGFAKGASANASGTMLIIGTRSTR</sequence>
<organism evidence="1">
    <name type="scientific">marine sediment metagenome</name>
    <dbReference type="NCBI Taxonomy" id="412755"/>
    <lineage>
        <taxon>unclassified sequences</taxon>
        <taxon>metagenomes</taxon>
        <taxon>ecological metagenomes</taxon>
    </lineage>
</organism>
<feature type="non-terminal residue" evidence="1">
    <location>
        <position position="1"/>
    </location>
</feature>
<dbReference type="EMBL" id="LAZR01003656">
    <property type="protein sequence ID" value="KKN16008.1"/>
    <property type="molecule type" value="Genomic_DNA"/>
</dbReference>
<accession>A0A0F9RFH2</accession>
<gene>
    <name evidence="1" type="ORF">LCGC14_0980330</name>
</gene>
<dbReference type="Gene3D" id="2.60.120.200">
    <property type="match status" value="1"/>
</dbReference>
<dbReference type="AlphaFoldDB" id="A0A0F9RFH2"/>
<comment type="caution">
    <text evidence="1">The sequence shown here is derived from an EMBL/GenBank/DDBJ whole genome shotgun (WGS) entry which is preliminary data.</text>
</comment>
<protein>
    <recommendedName>
        <fullName evidence="2">Laminin G domain-containing protein</fullName>
    </recommendedName>
</protein>
<proteinExistence type="predicted"/>
<evidence type="ECO:0008006" key="2">
    <source>
        <dbReference type="Google" id="ProtNLM"/>
    </source>
</evidence>
<name>A0A0F9RFH2_9ZZZZ</name>
<dbReference type="Pfam" id="PF13385">
    <property type="entry name" value="Laminin_G_3"/>
    <property type="match status" value="1"/>
</dbReference>